<name>A0ABP3PR82_9PROT</name>
<sequence>MPLHSFAVGQSVELALNRFDGSAPAGLYTVVRLLPNDSSDREYRVKNVRDGHERVVRESQIRRGPVSALG</sequence>
<accession>A0ABP3PR82</accession>
<evidence type="ECO:0000313" key="2">
    <source>
        <dbReference type="Proteomes" id="UP001501588"/>
    </source>
</evidence>
<dbReference type="RefSeq" id="WP_343893460.1">
    <property type="nucleotide sequence ID" value="NZ_BAAAFZ010000006.1"/>
</dbReference>
<evidence type="ECO:0000313" key="1">
    <source>
        <dbReference type="EMBL" id="GAA0568931.1"/>
    </source>
</evidence>
<dbReference type="Proteomes" id="UP001501588">
    <property type="component" value="Unassembled WGS sequence"/>
</dbReference>
<reference evidence="2" key="1">
    <citation type="journal article" date="2019" name="Int. J. Syst. Evol. Microbiol.">
        <title>The Global Catalogue of Microorganisms (GCM) 10K type strain sequencing project: providing services to taxonomists for standard genome sequencing and annotation.</title>
        <authorList>
            <consortium name="The Broad Institute Genomics Platform"/>
            <consortium name="The Broad Institute Genome Sequencing Center for Infectious Disease"/>
            <person name="Wu L."/>
            <person name="Ma J."/>
        </authorList>
    </citation>
    <scope>NUCLEOTIDE SEQUENCE [LARGE SCALE GENOMIC DNA]</scope>
    <source>
        <strain evidence="2">JCM 9933</strain>
    </source>
</reference>
<organism evidence="1 2">
    <name type="scientific">Craurococcus roseus</name>
    <dbReference type="NCBI Taxonomy" id="77585"/>
    <lineage>
        <taxon>Bacteria</taxon>
        <taxon>Pseudomonadati</taxon>
        <taxon>Pseudomonadota</taxon>
        <taxon>Alphaproteobacteria</taxon>
        <taxon>Acetobacterales</taxon>
        <taxon>Acetobacteraceae</taxon>
        <taxon>Craurococcus</taxon>
    </lineage>
</organism>
<comment type="caution">
    <text evidence="1">The sequence shown here is derived from an EMBL/GenBank/DDBJ whole genome shotgun (WGS) entry which is preliminary data.</text>
</comment>
<dbReference type="EMBL" id="BAAAFZ010000006">
    <property type="protein sequence ID" value="GAA0568931.1"/>
    <property type="molecule type" value="Genomic_DNA"/>
</dbReference>
<gene>
    <name evidence="1" type="ORF">GCM10009416_04000</name>
</gene>
<protein>
    <submittedName>
        <fullName evidence="1">Uncharacterized protein</fullName>
    </submittedName>
</protein>
<keyword evidence="2" id="KW-1185">Reference proteome</keyword>
<proteinExistence type="predicted"/>